<feature type="transmembrane region" description="Helical" evidence="1">
    <location>
        <begin position="106"/>
        <end position="125"/>
    </location>
</feature>
<gene>
    <name evidence="2" type="ORF">LPB140_01380</name>
</gene>
<evidence type="ECO:0000256" key="1">
    <source>
        <dbReference type="SAM" id="Phobius"/>
    </source>
</evidence>
<sequence length="226" mass="25471">MFIGHYAPAFVAAALIGASSGSKILGARRPAVLAIMMAAAQLVDIFFFALVIGGAENMRIIEGISASNNMDFYHMPYTHSLLGNAIFALIFAIIIQILYKHRRLSILAGCVVLSHWFIDWLVHIPDLTMMGSAPKFGLGLWNYPMIARLLETTFIGISILFYFAARHKKMARRPFWVLVMVLIMLQSFDWFAPAPTQMSLRLPMMALFAYIVVILLSFWNDRAKHK</sequence>
<protein>
    <recommendedName>
        <fullName evidence="4">Metal-dependent hydrolase</fullName>
    </recommendedName>
</protein>
<proteinExistence type="predicted"/>
<feature type="transmembrane region" description="Helical" evidence="1">
    <location>
        <begin position="32"/>
        <end position="55"/>
    </location>
</feature>
<dbReference type="KEGG" id="sphl:LPB140_01380"/>
<feature type="transmembrane region" description="Helical" evidence="1">
    <location>
        <begin position="198"/>
        <end position="219"/>
    </location>
</feature>
<reference evidence="2 3" key="1">
    <citation type="submission" date="2016-11" db="EMBL/GenBank/DDBJ databases">
        <title>Sphingorhabdus sp. LPB0140, isolated from marine environment.</title>
        <authorList>
            <person name="Kim E."/>
            <person name="Yi H."/>
        </authorList>
    </citation>
    <scope>NUCLEOTIDE SEQUENCE [LARGE SCALE GENOMIC DNA]</scope>
    <source>
        <strain evidence="2 3">LPB0140</strain>
    </source>
</reference>
<keyword evidence="1" id="KW-1133">Transmembrane helix</keyword>
<keyword evidence="3" id="KW-1185">Reference proteome</keyword>
<dbReference type="AlphaFoldDB" id="A0A1L3J9B6"/>
<feature type="transmembrane region" description="Helical" evidence="1">
    <location>
        <begin position="145"/>
        <end position="163"/>
    </location>
</feature>
<evidence type="ECO:0000313" key="3">
    <source>
        <dbReference type="Proteomes" id="UP000242561"/>
    </source>
</evidence>
<dbReference type="Proteomes" id="UP000242561">
    <property type="component" value="Chromosome"/>
</dbReference>
<accession>A0A1L3J9B6</accession>
<feature type="transmembrane region" description="Helical" evidence="1">
    <location>
        <begin position="75"/>
        <end position="99"/>
    </location>
</feature>
<dbReference type="EMBL" id="CP018154">
    <property type="protein sequence ID" value="APG61710.1"/>
    <property type="molecule type" value="Genomic_DNA"/>
</dbReference>
<keyword evidence="1" id="KW-0472">Membrane</keyword>
<keyword evidence="1" id="KW-0812">Transmembrane</keyword>
<name>A0A1L3J9B6_9SPHN</name>
<dbReference type="OrthoDB" id="327431at2"/>
<feature type="transmembrane region" description="Helical" evidence="1">
    <location>
        <begin position="6"/>
        <end position="25"/>
    </location>
</feature>
<evidence type="ECO:0000313" key="2">
    <source>
        <dbReference type="EMBL" id="APG61710.1"/>
    </source>
</evidence>
<evidence type="ECO:0008006" key="4">
    <source>
        <dbReference type="Google" id="ProtNLM"/>
    </source>
</evidence>
<dbReference type="STRING" id="1913578.LPB140_01380"/>
<feature type="transmembrane region" description="Helical" evidence="1">
    <location>
        <begin position="175"/>
        <end position="192"/>
    </location>
</feature>
<organism evidence="2 3">
    <name type="scientific">Sphingorhabdus lutea</name>
    <dbReference type="NCBI Taxonomy" id="1913578"/>
    <lineage>
        <taxon>Bacteria</taxon>
        <taxon>Pseudomonadati</taxon>
        <taxon>Pseudomonadota</taxon>
        <taxon>Alphaproteobacteria</taxon>
        <taxon>Sphingomonadales</taxon>
        <taxon>Sphingomonadaceae</taxon>
        <taxon>Sphingorhabdus</taxon>
    </lineage>
</organism>
<dbReference type="RefSeq" id="WP_072558356.1">
    <property type="nucleotide sequence ID" value="NZ_CP018154.1"/>
</dbReference>